<feature type="non-terminal residue" evidence="1">
    <location>
        <position position="68"/>
    </location>
</feature>
<name>A0ABU7C3E6_9TELE</name>
<feature type="non-terminal residue" evidence="1">
    <location>
        <position position="1"/>
    </location>
</feature>
<keyword evidence="2" id="KW-1185">Reference proteome</keyword>
<gene>
    <name evidence="1" type="ORF">ATANTOWER_024795</name>
</gene>
<organism evidence="1 2">
    <name type="scientific">Ataeniobius toweri</name>
    <dbReference type="NCBI Taxonomy" id="208326"/>
    <lineage>
        <taxon>Eukaryota</taxon>
        <taxon>Metazoa</taxon>
        <taxon>Chordata</taxon>
        <taxon>Craniata</taxon>
        <taxon>Vertebrata</taxon>
        <taxon>Euteleostomi</taxon>
        <taxon>Actinopterygii</taxon>
        <taxon>Neopterygii</taxon>
        <taxon>Teleostei</taxon>
        <taxon>Neoteleostei</taxon>
        <taxon>Acanthomorphata</taxon>
        <taxon>Ovalentaria</taxon>
        <taxon>Atherinomorphae</taxon>
        <taxon>Cyprinodontiformes</taxon>
        <taxon>Goodeidae</taxon>
        <taxon>Ataeniobius</taxon>
    </lineage>
</organism>
<evidence type="ECO:0000313" key="1">
    <source>
        <dbReference type="EMBL" id="MED6256379.1"/>
    </source>
</evidence>
<dbReference type="EMBL" id="JAHUTI010074499">
    <property type="protein sequence ID" value="MED6256379.1"/>
    <property type="molecule type" value="Genomic_DNA"/>
</dbReference>
<accession>A0ABU7C3E6</accession>
<reference evidence="1 2" key="1">
    <citation type="submission" date="2021-07" db="EMBL/GenBank/DDBJ databases">
        <authorList>
            <person name="Palmer J.M."/>
        </authorList>
    </citation>
    <scope>NUCLEOTIDE SEQUENCE [LARGE SCALE GENOMIC DNA]</scope>
    <source>
        <strain evidence="1 2">AT_MEX2019</strain>
        <tissue evidence="1">Muscle</tissue>
    </source>
</reference>
<dbReference type="Proteomes" id="UP001345963">
    <property type="component" value="Unassembled WGS sequence"/>
</dbReference>
<evidence type="ECO:0000313" key="2">
    <source>
        <dbReference type="Proteomes" id="UP001345963"/>
    </source>
</evidence>
<proteinExistence type="predicted"/>
<sequence>VGDTGVWTHQHVAGMQRPLQEELLGLREVDATQGGLGQSVGGYQSQAVHPHLVDAVYRLKSWGWLEET</sequence>
<comment type="caution">
    <text evidence="1">The sequence shown here is derived from an EMBL/GenBank/DDBJ whole genome shotgun (WGS) entry which is preliminary data.</text>
</comment>
<protein>
    <submittedName>
        <fullName evidence="1">Uncharacterized protein</fullName>
    </submittedName>
</protein>